<feature type="region of interest" description="Disordered" evidence="1">
    <location>
        <begin position="170"/>
        <end position="242"/>
    </location>
</feature>
<protein>
    <submittedName>
        <fullName evidence="2">Uncharacterized protein</fullName>
    </submittedName>
</protein>
<dbReference type="InParanoid" id="A0A1C7N6J3"/>
<feature type="compositionally biased region" description="Polar residues" evidence="1">
    <location>
        <begin position="83"/>
        <end position="92"/>
    </location>
</feature>
<feature type="compositionally biased region" description="Basic residues" evidence="1">
    <location>
        <begin position="220"/>
        <end position="234"/>
    </location>
</feature>
<reference evidence="2 3" key="1">
    <citation type="submission" date="2016-03" db="EMBL/GenBank/DDBJ databases">
        <title>Choanephora cucurbitarum.</title>
        <authorList>
            <person name="Min B."/>
            <person name="Park H."/>
            <person name="Park J.-H."/>
            <person name="Shin H.-D."/>
            <person name="Choi I.-G."/>
        </authorList>
    </citation>
    <scope>NUCLEOTIDE SEQUENCE [LARGE SCALE GENOMIC DNA]</scope>
    <source>
        <strain evidence="2 3">KUS-F28377</strain>
    </source>
</reference>
<accession>A0A1C7N6J3</accession>
<dbReference type="EMBL" id="LUGH01000484">
    <property type="protein sequence ID" value="OBZ84667.1"/>
    <property type="molecule type" value="Genomic_DNA"/>
</dbReference>
<evidence type="ECO:0000313" key="3">
    <source>
        <dbReference type="Proteomes" id="UP000093000"/>
    </source>
</evidence>
<dbReference type="AlphaFoldDB" id="A0A1C7N6J3"/>
<name>A0A1C7N6J3_9FUNG</name>
<evidence type="ECO:0000313" key="2">
    <source>
        <dbReference type="EMBL" id="OBZ84667.1"/>
    </source>
</evidence>
<feature type="compositionally biased region" description="Polar residues" evidence="1">
    <location>
        <begin position="170"/>
        <end position="179"/>
    </location>
</feature>
<organism evidence="2 3">
    <name type="scientific">Choanephora cucurbitarum</name>
    <dbReference type="NCBI Taxonomy" id="101091"/>
    <lineage>
        <taxon>Eukaryota</taxon>
        <taxon>Fungi</taxon>
        <taxon>Fungi incertae sedis</taxon>
        <taxon>Mucoromycota</taxon>
        <taxon>Mucoromycotina</taxon>
        <taxon>Mucoromycetes</taxon>
        <taxon>Mucorales</taxon>
        <taxon>Mucorineae</taxon>
        <taxon>Choanephoraceae</taxon>
        <taxon>Choanephoroideae</taxon>
        <taxon>Choanephora</taxon>
    </lineage>
</organism>
<dbReference type="OrthoDB" id="426882at2759"/>
<feature type="compositionally biased region" description="Acidic residues" evidence="1">
    <location>
        <begin position="180"/>
        <end position="192"/>
    </location>
</feature>
<gene>
    <name evidence="2" type="ORF">A0J61_07288</name>
</gene>
<evidence type="ECO:0000256" key="1">
    <source>
        <dbReference type="SAM" id="MobiDB-lite"/>
    </source>
</evidence>
<proteinExistence type="predicted"/>
<comment type="caution">
    <text evidence="2">The sequence shown here is derived from an EMBL/GenBank/DDBJ whole genome shotgun (WGS) entry which is preliminary data.</text>
</comment>
<sequence length="291" mass="32896">MSSSIDNPYAITDTTTVKSILENIANEKNWSKEDVTNDLSILARNRIHHVHDLRALSSESWAQIELLPLVKDLLRNAIDSDWPKNNTCNSSKQVEDQLSEYEKKKDKKKKDEEDEAKKKKKDKKKKGGSLLGSPVEPAILTHHSVSNGYLHDNSSDTSLISQDPITIENTIRNANVGNTSEEEDNESDESEEYNTPTTPARRKSVSFSNETSIINDITKKEKKKDKKNKKKKKEKGLVNPSLAYPYTHRPIVNIHHQPSRNYQTLPPVPPDDSFLQSIHDKLVSSSTTVDV</sequence>
<feature type="compositionally biased region" description="Polar residues" evidence="1">
    <location>
        <begin position="205"/>
        <end position="215"/>
    </location>
</feature>
<feature type="region of interest" description="Disordered" evidence="1">
    <location>
        <begin position="81"/>
        <end position="137"/>
    </location>
</feature>
<feature type="compositionally biased region" description="Basic and acidic residues" evidence="1">
    <location>
        <begin position="100"/>
        <end position="117"/>
    </location>
</feature>
<feature type="compositionally biased region" description="Basic residues" evidence="1">
    <location>
        <begin position="118"/>
        <end position="127"/>
    </location>
</feature>
<dbReference type="Proteomes" id="UP000093000">
    <property type="component" value="Unassembled WGS sequence"/>
</dbReference>
<keyword evidence="3" id="KW-1185">Reference proteome</keyword>